<evidence type="ECO:0000256" key="8">
    <source>
        <dbReference type="HAMAP-Rule" id="MF_00909"/>
    </source>
</evidence>
<gene>
    <name evidence="8" type="primary">ftsZ</name>
    <name evidence="14" type="ORF">C1706_07495</name>
</gene>
<protein>
    <recommendedName>
        <fullName evidence="8 9">Cell division protein FtsZ</fullName>
    </recommendedName>
</protein>
<dbReference type="PRINTS" id="PR00423">
    <property type="entry name" value="CELLDVISFTSZ"/>
</dbReference>
<dbReference type="GO" id="GO:0043093">
    <property type="term" value="P:FtsZ-dependent cytokinesis"/>
    <property type="evidence" value="ECO:0007669"/>
    <property type="project" value="UniProtKB-UniRule"/>
</dbReference>
<evidence type="ECO:0000256" key="7">
    <source>
        <dbReference type="ARBA" id="ARBA00023306"/>
    </source>
</evidence>
<keyword evidence="3 8" id="KW-0132">Cell division</keyword>
<dbReference type="InterPro" id="IPR018316">
    <property type="entry name" value="Tubulin/FtsZ_2-layer-sand-dom"/>
</dbReference>
<dbReference type="InterPro" id="IPR000158">
    <property type="entry name" value="Cell_div_FtsZ"/>
</dbReference>
<dbReference type="PROSITE" id="PS01135">
    <property type="entry name" value="FTSZ_2"/>
    <property type="match status" value="1"/>
</dbReference>
<dbReference type="GO" id="GO:0005737">
    <property type="term" value="C:cytoplasm"/>
    <property type="evidence" value="ECO:0007669"/>
    <property type="project" value="UniProtKB-SubCell"/>
</dbReference>
<evidence type="ECO:0000256" key="2">
    <source>
        <dbReference type="ARBA" id="ARBA00022490"/>
    </source>
</evidence>
<feature type="binding site" evidence="8">
    <location>
        <begin position="106"/>
        <end position="108"/>
    </location>
    <ligand>
        <name>GTP</name>
        <dbReference type="ChEBI" id="CHEBI:37565"/>
    </ligand>
</feature>
<dbReference type="OrthoDB" id="9813375at2"/>
<dbReference type="PANTHER" id="PTHR30314:SF3">
    <property type="entry name" value="MITOCHONDRIAL DIVISION PROTEIN FSZA"/>
    <property type="match status" value="1"/>
</dbReference>
<feature type="binding site" evidence="8">
    <location>
        <position position="185"/>
    </location>
    <ligand>
        <name>GTP</name>
        <dbReference type="ChEBI" id="CHEBI:37565"/>
    </ligand>
</feature>
<keyword evidence="6 8" id="KW-0717">Septation</keyword>
<dbReference type="Gene3D" id="3.30.1330.20">
    <property type="entry name" value="Tubulin/FtsZ, C-terminal domain"/>
    <property type="match status" value="1"/>
</dbReference>
<dbReference type="FunFam" id="3.40.50.1440:FF:000023">
    <property type="entry name" value="Cell division protein FtsZ"/>
    <property type="match status" value="1"/>
</dbReference>
<dbReference type="CDD" id="cd02201">
    <property type="entry name" value="FtsZ_type1"/>
    <property type="match status" value="1"/>
</dbReference>
<reference evidence="14 15" key="1">
    <citation type="submission" date="2018-01" db="EMBL/GenBank/DDBJ databases">
        <title>Lactibacter flavus gen. nov., sp. nov., a novel bacterium of the family Propionibacteriaceae isolated from raw milk and dairy products.</title>
        <authorList>
            <person name="Wenning M."/>
            <person name="Breitenwieser F."/>
            <person name="Huptas C."/>
            <person name="von Neubeck M."/>
            <person name="Busse H.-J."/>
            <person name="Scherer S."/>
        </authorList>
    </citation>
    <scope>NUCLEOTIDE SEQUENCE [LARGE SCALE GENOMIC DNA]</scope>
    <source>
        <strain evidence="14 15">VG341</strain>
    </source>
</reference>
<keyword evidence="5 8" id="KW-0342">GTP-binding</keyword>
<dbReference type="Pfam" id="PF12327">
    <property type="entry name" value="FtsZ_C"/>
    <property type="match status" value="1"/>
</dbReference>
<evidence type="ECO:0000256" key="10">
    <source>
        <dbReference type="RuleBase" id="RU000631"/>
    </source>
</evidence>
<dbReference type="PANTHER" id="PTHR30314">
    <property type="entry name" value="CELL DIVISION PROTEIN FTSZ-RELATED"/>
    <property type="match status" value="1"/>
</dbReference>
<feature type="compositionally biased region" description="Acidic residues" evidence="11">
    <location>
        <begin position="377"/>
        <end position="388"/>
    </location>
</feature>
<dbReference type="Gene3D" id="3.40.50.1440">
    <property type="entry name" value="Tubulin/FtsZ, GTPase domain"/>
    <property type="match status" value="1"/>
</dbReference>
<evidence type="ECO:0000256" key="3">
    <source>
        <dbReference type="ARBA" id="ARBA00022618"/>
    </source>
</evidence>
<sequence>MASASQNYLAVIKVVGVGGGGVNAVNRMIEAGLRGVEFIAVNTDAQALLMSDADVKLDIGRDLTRGLGAGADPDKGRQAAEDHAEEIEEVLKGADMVFVTAGEGGGTGTGGAPVVARIARSLGALTIGVVTRPFSFEGKRRSSQAENGITALREEVDTLIVIPNDKLLEMADHHVAILEAFKQADQVLLQGVSGITDLITTPGLINLDFADVKAVMSNAGSALMGIGSARGEDRARAAAEMAVSSPLLEASIDGAHGILLSISGGSDLGLFEVSAAANLIEEAAHEDANIIFGTVIDDALGDEVRVTVIAAGFDGGAPPRRQPGVTRQPDITKPRLGAPSAPTTQAGAVPAAPSAGRPAPEATRPAPQQPTSRPSPDDDELDVPDFLK</sequence>
<dbReference type="GO" id="GO:0032153">
    <property type="term" value="C:cell division site"/>
    <property type="evidence" value="ECO:0007669"/>
    <property type="project" value="UniProtKB-UniRule"/>
</dbReference>
<accession>A0A4Q2EIE4</accession>
<evidence type="ECO:0000256" key="6">
    <source>
        <dbReference type="ARBA" id="ARBA00023210"/>
    </source>
</evidence>
<name>A0A4Q2EIE4_9ACTN</name>
<keyword evidence="7 8" id="KW-0131">Cell cycle</keyword>
<dbReference type="InterPro" id="IPR045061">
    <property type="entry name" value="FtsZ/CetZ"/>
</dbReference>
<feature type="region of interest" description="Disordered" evidence="11">
    <location>
        <begin position="314"/>
        <end position="388"/>
    </location>
</feature>
<feature type="binding site" evidence="8">
    <location>
        <position position="141"/>
    </location>
    <ligand>
        <name>GTP</name>
        <dbReference type="ChEBI" id="CHEBI:37565"/>
    </ligand>
</feature>
<dbReference type="HAMAP" id="MF_00909">
    <property type="entry name" value="FtsZ"/>
    <property type="match status" value="1"/>
</dbReference>
<evidence type="ECO:0000256" key="1">
    <source>
        <dbReference type="ARBA" id="ARBA00009690"/>
    </source>
</evidence>
<evidence type="ECO:0000256" key="9">
    <source>
        <dbReference type="NCBIfam" id="TIGR00065"/>
    </source>
</evidence>
<evidence type="ECO:0000256" key="11">
    <source>
        <dbReference type="SAM" id="MobiDB-lite"/>
    </source>
</evidence>
<dbReference type="SUPFAM" id="SSF55307">
    <property type="entry name" value="Tubulin C-terminal domain-like"/>
    <property type="match status" value="1"/>
</dbReference>
<dbReference type="GO" id="GO:0003924">
    <property type="term" value="F:GTPase activity"/>
    <property type="evidence" value="ECO:0007669"/>
    <property type="project" value="UniProtKB-UniRule"/>
</dbReference>
<dbReference type="InterPro" id="IPR003008">
    <property type="entry name" value="Tubulin_FtsZ_GTPase"/>
</dbReference>
<dbReference type="RefSeq" id="WP_129458604.1">
    <property type="nucleotide sequence ID" value="NZ_PPCV01000004.1"/>
</dbReference>
<dbReference type="Pfam" id="PF00091">
    <property type="entry name" value="Tubulin"/>
    <property type="match status" value="1"/>
</dbReference>
<dbReference type="GO" id="GO:0005525">
    <property type="term" value="F:GTP binding"/>
    <property type="evidence" value="ECO:0007669"/>
    <property type="project" value="UniProtKB-UniRule"/>
</dbReference>
<feature type="domain" description="Tubulin/FtsZ GTPase" evidence="12">
    <location>
        <begin position="11"/>
        <end position="203"/>
    </location>
</feature>
<proteinExistence type="inferred from homology"/>
<organism evidence="14 15">
    <name type="scientific">Propioniciclava flava</name>
    <dbReference type="NCBI Taxonomy" id="2072026"/>
    <lineage>
        <taxon>Bacteria</taxon>
        <taxon>Bacillati</taxon>
        <taxon>Actinomycetota</taxon>
        <taxon>Actinomycetes</taxon>
        <taxon>Propionibacteriales</taxon>
        <taxon>Propionibacteriaceae</taxon>
        <taxon>Propioniciclava</taxon>
    </lineage>
</organism>
<evidence type="ECO:0000256" key="5">
    <source>
        <dbReference type="ARBA" id="ARBA00023134"/>
    </source>
</evidence>
<dbReference type="InterPro" id="IPR037103">
    <property type="entry name" value="Tubulin/FtsZ-like_C"/>
</dbReference>
<keyword evidence="2 8" id="KW-0963">Cytoplasm</keyword>
<dbReference type="NCBIfam" id="TIGR00065">
    <property type="entry name" value="ftsZ"/>
    <property type="match status" value="1"/>
</dbReference>
<comment type="subunit">
    <text evidence="8">Homodimer. Polymerizes to form a dynamic ring structure in a strictly GTP-dependent manner. Interacts directly with several other division proteins.</text>
</comment>
<dbReference type="Proteomes" id="UP000290624">
    <property type="component" value="Unassembled WGS sequence"/>
</dbReference>
<feature type="domain" description="Tubulin/FtsZ 2-layer sandwich" evidence="13">
    <location>
        <begin position="205"/>
        <end position="322"/>
    </location>
</feature>
<comment type="subcellular location">
    <subcellularLocation>
        <location evidence="8">Cytoplasm</location>
    </subcellularLocation>
    <text evidence="8">Assembles at midcell at the inner surface of the cytoplasmic membrane.</text>
</comment>
<comment type="function">
    <text evidence="8 10">Essential cell division protein that forms a contractile ring structure (Z ring) at the future cell division site. The regulation of the ring assembly controls the timing and the location of cell division. One of the functions of the FtsZ ring is to recruit other cell division proteins to the septum to produce a new cell wall between the dividing cells. Binds GTP and shows GTPase activity.</text>
</comment>
<comment type="caution">
    <text evidence="14">The sequence shown here is derived from an EMBL/GenBank/DDBJ whole genome shotgun (WGS) entry which is preliminary data.</text>
</comment>
<evidence type="ECO:0000256" key="4">
    <source>
        <dbReference type="ARBA" id="ARBA00022741"/>
    </source>
</evidence>
<keyword evidence="15" id="KW-1185">Reference proteome</keyword>
<evidence type="ECO:0000313" key="15">
    <source>
        <dbReference type="Proteomes" id="UP000290624"/>
    </source>
</evidence>
<dbReference type="InterPro" id="IPR024757">
    <property type="entry name" value="FtsZ_C"/>
</dbReference>
<feature type="binding site" evidence="8">
    <location>
        <position position="137"/>
    </location>
    <ligand>
        <name>GTP</name>
        <dbReference type="ChEBI" id="CHEBI:37565"/>
    </ligand>
</feature>
<dbReference type="GO" id="GO:0051258">
    <property type="term" value="P:protein polymerization"/>
    <property type="evidence" value="ECO:0007669"/>
    <property type="project" value="UniProtKB-UniRule"/>
</dbReference>
<dbReference type="EMBL" id="PPCV01000004">
    <property type="protein sequence ID" value="RXW32382.1"/>
    <property type="molecule type" value="Genomic_DNA"/>
</dbReference>
<evidence type="ECO:0000313" key="14">
    <source>
        <dbReference type="EMBL" id="RXW32382.1"/>
    </source>
</evidence>
<dbReference type="SMART" id="SM00865">
    <property type="entry name" value="Tubulin_C"/>
    <property type="match status" value="1"/>
</dbReference>
<dbReference type="SMART" id="SM00864">
    <property type="entry name" value="Tubulin"/>
    <property type="match status" value="1"/>
</dbReference>
<dbReference type="InterPro" id="IPR036525">
    <property type="entry name" value="Tubulin/FtsZ_GTPase_sf"/>
</dbReference>
<dbReference type="SUPFAM" id="SSF52490">
    <property type="entry name" value="Tubulin nucleotide-binding domain-like"/>
    <property type="match status" value="1"/>
</dbReference>
<dbReference type="PROSITE" id="PS01134">
    <property type="entry name" value="FTSZ_1"/>
    <property type="match status" value="1"/>
</dbReference>
<dbReference type="InterPro" id="IPR020805">
    <property type="entry name" value="Cell_div_FtsZ_CS"/>
</dbReference>
<comment type="similarity">
    <text evidence="1 8 10">Belongs to the FtsZ family.</text>
</comment>
<evidence type="ECO:0000259" key="13">
    <source>
        <dbReference type="SMART" id="SM00865"/>
    </source>
</evidence>
<feature type="binding site" evidence="8">
    <location>
        <begin position="19"/>
        <end position="23"/>
    </location>
    <ligand>
        <name>GTP</name>
        <dbReference type="ChEBI" id="CHEBI:37565"/>
    </ligand>
</feature>
<dbReference type="AlphaFoldDB" id="A0A4Q2EIE4"/>
<dbReference type="InterPro" id="IPR008280">
    <property type="entry name" value="Tub_FtsZ_C"/>
</dbReference>
<evidence type="ECO:0000259" key="12">
    <source>
        <dbReference type="SMART" id="SM00864"/>
    </source>
</evidence>
<keyword evidence="4 8" id="KW-0547">Nucleotide-binding</keyword>
<dbReference type="GO" id="GO:0000917">
    <property type="term" value="P:division septum assembly"/>
    <property type="evidence" value="ECO:0007669"/>
    <property type="project" value="UniProtKB-KW"/>
</dbReference>